<comment type="caution">
    <text evidence="3">The sequence shown here is derived from an EMBL/GenBank/DDBJ whole genome shotgun (WGS) entry which is preliminary data.</text>
</comment>
<gene>
    <name evidence="3" type="primary">hyuA</name>
    <name evidence="3" type="ORF">GCM10011333_25970</name>
</gene>
<dbReference type="InterPro" id="IPR043129">
    <property type="entry name" value="ATPase_NBD"/>
</dbReference>
<name>A0A8J2TZU4_9MICO</name>
<dbReference type="RefSeq" id="WP_188551323.1">
    <property type="nucleotide sequence ID" value="NZ_BMFY01000012.1"/>
</dbReference>
<accession>A0A8J2TZU4</accession>
<dbReference type="SUPFAM" id="SSF53067">
    <property type="entry name" value="Actin-like ATPase domain"/>
    <property type="match status" value="2"/>
</dbReference>
<dbReference type="Pfam" id="PF05378">
    <property type="entry name" value="Hydant_A_N"/>
    <property type="match status" value="1"/>
</dbReference>
<evidence type="ECO:0000313" key="4">
    <source>
        <dbReference type="Proteomes" id="UP000616114"/>
    </source>
</evidence>
<sequence>MRIGIDVGGTHTDAVLMDGSAVVAVAKRHTTADVSTGIRGALDDLQRQRPFLTADVDAVMVGTTHFLNALVEADRLARTAAIRLCLPATAALPPFTEWPQHLRDALHASGHLLAGGHEFTGRRISRLDVAGLRRIGERLGQAGVQSIAVSSVFSPVNAEFEEEAADVLGQVLPDVPVSLSYRIGRIGLLERENATIINASLRLLAEEVAAALHGVVRACGITAPLFLSQNDGTVMDVETVQEYPVSTFASGPANSMRGAAMLSGVRDCAVVDFGGTTSDVGMLRAGFPREATSAVEVAGVPTNFRMPDVISIAIGGGSLVRPGPPVRVGPGSVGYRLSRRGLVFGGDVLTATDVAVAAGRADIGDRSLVRHLDEQLVHDALRDMASRHADAVNSMRTAPGEFPVVGVGGGSALLPERLEGVGPVVRPEHYAVANAVGAAIAQVSGEVDRIFTIPPGRRRQTMDEARQEAVDRAVAAGAAPSSVAIIDEDDIPIPYLPGEATRIRVKAVGDLRIARTRAPEGAIP</sequence>
<keyword evidence="4" id="KW-1185">Reference proteome</keyword>
<reference evidence="3" key="2">
    <citation type="submission" date="2020-09" db="EMBL/GenBank/DDBJ databases">
        <authorList>
            <person name="Sun Q."/>
            <person name="Zhou Y."/>
        </authorList>
    </citation>
    <scope>NUCLEOTIDE SEQUENCE</scope>
    <source>
        <strain evidence="3">CGMCC 1.12785</strain>
    </source>
</reference>
<dbReference type="InterPro" id="IPR002821">
    <property type="entry name" value="Hydantoinase_A"/>
</dbReference>
<reference evidence="3" key="1">
    <citation type="journal article" date="2014" name="Int. J. Syst. Evol. Microbiol.">
        <title>Complete genome sequence of Corynebacterium casei LMG S-19264T (=DSM 44701T), isolated from a smear-ripened cheese.</title>
        <authorList>
            <consortium name="US DOE Joint Genome Institute (JGI-PGF)"/>
            <person name="Walter F."/>
            <person name="Albersmeier A."/>
            <person name="Kalinowski J."/>
            <person name="Ruckert C."/>
        </authorList>
    </citation>
    <scope>NUCLEOTIDE SEQUENCE</scope>
    <source>
        <strain evidence="3">CGMCC 1.12785</strain>
    </source>
</reference>
<dbReference type="Pfam" id="PF01968">
    <property type="entry name" value="Hydantoinase_A"/>
    <property type="match status" value="1"/>
</dbReference>
<feature type="domain" description="Hydantoinase/oxoprolinase N-terminal" evidence="2">
    <location>
        <begin position="2"/>
        <end position="169"/>
    </location>
</feature>
<dbReference type="InterPro" id="IPR008040">
    <property type="entry name" value="Hydant_A_N"/>
</dbReference>
<dbReference type="AlphaFoldDB" id="A0A8J2TZU4"/>
<evidence type="ECO:0000259" key="1">
    <source>
        <dbReference type="Pfam" id="PF01968"/>
    </source>
</evidence>
<evidence type="ECO:0000313" key="3">
    <source>
        <dbReference type="EMBL" id="GGA21731.1"/>
    </source>
</evidence>
<dbReference type="PANTHER" id="PTHR11365:SF10">
    <property type="entry name" value="HYDANTOINASE_OXOPROLINASE"/>
    <property type="match status" value="1"/>
</dbReference>
<dbReference type="PANTHER" id="PTHR11365">
    <property type="entry name" value="5-OXOPROLINASE RELATED"/>
    <property type="match status" value="1"/>
</dbReference>
<organism evidence="3 4">
    <name type="scientific">Sediminivirga luteola</name>
    <dbReference type="NCBI Taxonomy" id="1774748"/>
    <lineage>
        <taxon>Bacteria</taxon>
        <taxon>Bacillati</taxon>
        <taxon>Actinomycetota</taxon>
        <taxon>Actinomycetes</taxon>
        <taxon>Micrococcales</taxon>
        <taxon>Brevibacteriaceae</taxon>
        <taxon>Sediminivirga</taxon>
    </lineage>
</organism>
<dbReference type="InterPro" id="IPR045079">
    <property type="entry name" value="Oxoprolinase-like"/>
</dbReference>
<dbReference type="Proteomes" id="UP000616114">
    <property type="component" value="Unassembled WGS sequence"/>
</dbReference>
<dbReference type="GO" id="GO:0016787">
    <property type="term" value="F:hydrolase activity"/>
    <property type="evidence" value="ECO:0007669"/>
    <property type="project" value="InterPro"/>
</dbReference>
<feature type="domain" description="Hydantoinase A/oxoprolinase" evidence="1">
    <location>
        <begin position="191"/>
        <end position="388"/>
    </location>
</feature>
<protein>
    <submittedName>
        <fullName evidence="3">Hydantoinase</fullName>
    </submittedName>
</protein>
<proteinExistence type="predicted"/>
<evidence type="ECO:0000259" key="2">
    <source>
        <dbReference type="Pfam" id="PF05378"/>
    </source>
</evidence>
<dbReference type="EMBL" id="BMFY01000012">
    <property type="protein sequence ID" value="GGA21731.1"/>
    <property type="molecule type" value="Genomic_DNA"/>
</dbReference>